<proteinExistence type="predicted"/>
<name>A0ABU5FKU9_9PSED</name>
<dbReference type="EMBL" id="JAXGGE010000001">
    <property type="protein sequence ID" value="MDY4301960.1"/>
    <property type="molecule type" value="Genomic_DNA"/>
</dbReference>
<evidence type="ECO:0000313" key="2">
    <source>
        <dbReference type="Proteomes" id="UP001277967"/>
    </source>
</evidence>
<keyword evidence="2" id="KW-1185">Reference proteome</keyword>
<dbReference type="Proteomes" id="UP001277967">
    <property type="component" value="Unassembled WGS sequence"/>
</dbReference>
<protein>
    <submittedName>
        <fullName evidence="1">Uncharacterized protein</fullName>
    </submittedName>
</protein>
<gene>
    <name evidence="1" type="ORF">SO486_18475</name>
</gene>
<feature type="non-terminal residue" evidence="1">
    <location>
        <position position="1"/>
    </location>
</feature>
<comment type="caution">
    <text evidence="1">The sequence shown here is derived from an EMBL/GenBank/DDBJ whole genome shotgun (WGS) entry which is preliminary data.</text>
</comment>
<organism evidence="1 2">
    <name type="scientific">Pseudomonas salmasensis</name>
    <dbReference type="NCBI Taxonomy" id="2745514"/>
    <lineage>
        <taxon>Bacteria</taxon>
        <taxon>Pseudomonadati</taxon>
        <taxon>Pseudomonadota</taxon>
        <taxon>Gammaproteobacteria</taxon>
        <taxon>Pseudomonadales</taxon>
        <taxon>Pseudomonadaceae</taxon>
        <taxon>Pseudomonas</taxon>
    </lineage>
</organism>
<sequence length="114" mass="13595">LHKHPHELLDSVVKERLVKIFRLNRGAHSTAASFAVKWLFSEVFEEFFNNFNHLRLRSLVSGRRILQRYTLLSTPLFQLPFCFDGLKQLAVENRVTHCLPRSFTFRLRRKWAEL</sequence>
<reference evidence="1 2" key="1">
    <citation type="submission" date="2023-11" db="EMBL/GenBank/DDBJ databases">
        <title>Genome sequence of Pseudomonas salmasensis Strain SLU99.</title>
        <authorList>
            <person name="Ghadamgahi F."/>
            <person name="Kalyandurg P.B."/>
            <person name="Catara V."/>
            <person name="Vetukuri R."/>
            <person name="Ghosh S."/>
        </authorList>
    </citation>
    <scope>NUCLEOTIDE SEQUENCE [LARGE SCALE GENOMIC DNA]</scope>
    <source>
        <strain evidence="1 2">SLU99</strain>
    </source>
</reference>
<accession>A0ABU5FKU9</accession>
<dbReference type="RefSeq" id="WP_320748242.1">
    <property type="nucleotide sequence ID" value="NZ_JAXGGE010000001.1"/>
</dbReference>
<evidence type="ECO:0000313" key="1">
    <source>
        <dbReference type="EMBL" id="MDY4301960.1"/>
    </source>
</evidence>